<gene>
    <name evidence="2" type="ORF">OLEA9_A048306</name>
</gene>
<evidence type="ECO:0000313" key="2">
    <source>
        <dbReference type="EMBL" id="CAA2998571.1"/>
    </source>
</evidence>
<protein>
    <submittedName>
        <fullName evidence="2">Uncharacterized protein</fullName>
    </submittedName>
</protein>
<comment type="caution">
    <text evidence="2">The sequence shown here is derived from an EMBL/GenBank/DDBJ whole genome shotgun (WGS) entry which is preliminary data.</text>
</comment>
<name>A0A8S0T0W8_OLEEU</name>
<feature type="compositionally biased region" description="Basic residues" evidence="1">
    <location>
        <begin position="60"/>
        <end position="76"/>
    </location>
</feature>
<dbReference type="PANTHER" id="PTHR34546:SF3">
    <property type="entry name" value="OS06G0153600 PROTEIN"/>
    <property type="match status" value="1"/>
</dbReference>
<keyword evidence="3" id="KW-1185">Reference proteome</keyword>
<accession>A0A8S0T0W8</accession>
<dbReference type="OrthoDB" id="1929495at2759"/>
<dbReference type="EMBL" id="CACTIH010005597">
    <property type="protein sequence ID" value="CAA2998571.1"/>
    <property type="molecule type" value="Genomic_DNA"/>
</dbReference>
<feature type="region of interest" description="Disordered" evidence="1">
    <location>
        <begin position="24"/>
        <end position="108"/>
    </location>
</feature>
<sequence length="411" mass="45508">MATDPMDPHYEQILRDEVTYLHSLWHRGPPRPAPASPVPAPAPAPAPDSLHPSSTTQFKKEKKPRRRRGRKNKQKLKSPNPESKPSAGTEWPCASPPAPTADWVPFETPSNQTPNLISPGAQEIFWAKQAHQKALGAVTEFIRSKYIDDDGDVIDSSDGDDDLMGDDDGPVGYSFFVKLYMEDVELREYYKKNYANGEFICLVCGAVGGKKTCKRFKNCVALVQHSITVARIKKHAHRAYSQAICKILGWDINRLPSIVSSLADKSVEVQGNFNNGDYSSIVLVNNGEIVPGGSIAPEPFPDEGQQNMNSLTSPNANEKEDLGKVVADKVDEPVKDLFKVIAGNADEPVEDLDWVVANNVDKPAEGATEVRFLLPYSSIYVLSWVEWFSCSLALFFGDQWLRSLIFNSLSF</sequence>
<proteinExistence type="predicted"/>
<organism evidence="2 3">
    <name type="scientific">Olea europaea subsp. europaea</name>
    <dbReference type="NCBI Taxonomy" id="158383"/>
    <lineage>
        <taxon>Eukaryota</taxon>
        <taxon>Viridiplantae</taxon>
        <taxon>Streptophyta</taxon>
        <taxon>Embryophyta</taxon>
        <taxon>Tracheophyta</taxon>
        <taxon>Spermatophyta</taxon>
        <taxon>Magnoliopsida</taxon>
        <taxon>eudicotyledons</taxon>
        <taxon>Gunneridae</taxon>
        <taxon>Pentapetalae</taxon>
        <taxon>asterids</taxon>
        <taxon>lamiids</taxon>
        <taxon>Lamiales</taxon>
        <taxon>Oleaceae</taxon>
        <taxon>Oleeae</taxon>
        <taxon>Olea</taxon>
    </lineage>
</organism>
<dbReference type="PANTHER" id="PTHR34546">
    <property type="entry name" value="OS06G0153600 PROTEIN"/>
    <property type="match status" value="1"/>
</dbReference>
<feature type="compositionally biased region" description="Pro residues" evidence="1">
    <location>
        <begin position="30"/>
        <end position="46"/>
    </location>
</feature>
<reference evidence="2 3" key="1">
    <citation type="submission" date="2019-12" db="EMBL/GenBank/DDBJ databases">
        <authorList>
            <person name="Alioto T."/>
            <person name="Alioto T."/>
            <person name="Gomez Garrido J."/>
        </authorList>
    </citation>
    <scope>NUCLEOTIDE SEQUENCE [LARGE SCALE GENOMIC DNA]</scope>
</reference>
<evidence type="ECO:0000313" key="3">
    <source>
        <dbReference type="Proteomes" id="UP000594638"/>
    </source>
</evidence>
<dbReference type="AlphaFoldDB" id="A0A8S0T0W8"/>
<evidence type="ECO:0000256" key="1">
    <source>
        <dbReference type="SAM" id="MobiDB-lite"/>
    </source>
</evidence>
<dbReference type="Proteomes" id="UP000594638">
    <property type="component" value="Unassembled WGS sequence"/>
</dbReference>
<dbReference type="Gramene" id="OE9A048306T1">
    <property type="protein sequence ID" value="OE9A048306C1"/>
    <property type="gene ID" value="OE9A048306"/>
</dbReference>